<feature type="compositionally biased region" description="Basic and acidic residues" evidence="1">
    <location>
        <begin position="15"/>
        <end position="25"/>
    </location>
</feature>
<evidence type="ECO:0000313" key="2">
    <source>
        <dbReference type="EMBL" id="KAK3252150.1"/>
    </source>
</evidence>
<gene>
    <name evidence="3" type="ORF">CYMTET_29142</name>
    <name evidence="2" type="ORF">CYMTET_38546</name>
</gene>
<organism evidence="3 4">
    <name type="scientific">Cymbomonas tetramitiformis</name>
    <dbReference type="NCBI Taxonomy" id="36881"/>
    <lineage>
        <taxon>Eukaryota</taxon>
        <taxon>Viridiplantae</taxon>
        <taxon>Chlorophyta</taxon>
        <taxon>Pyramimonadophyceae</taxon>
        <taxon>Pyramimonadales</taxon>
        <taxon>Pyramimonadaceae</taxon>
        <taxon>Cymbomonas</taxon>
    </lineage>
</organism>
<evidence type="ECO:0000313" key="4">
    <source>
        <dbReference type="Proteomes" id="UP001190700"/>
    </source>
</evidence>
<evidence type="ECO:0000313" key="3">
    <source>
        <dbReference type="EMBL" id="KAK3261987.1"/>
    </source>
</evidence>
<feature type="region of interest" description="Disordered" evidence="1">
    <location>
        <begin position="1"/>
        <end position="62"/>
    </location>
</feature>
<dbReference type="AlphaFoldDB" id="A0AAE0FLQ5"/>
<dbReference type="EMBL" id="LGRX02016525">
    <property type="protein sequence ID" value="KAK3261987.1"/>
    <property type="molecule type" value="Genomic_DNA"/>
</dbReference>
<feature type="compositionally biased region" description="Basic and acidic residues" evidence="1">
    <location>
        <begin position="38"/>
        <end position="49"/>
    </location>
</feature>
<name>A0AAE0FLQ5_9CHLO</name>
<dbReference type="EMBL" id="LGRX02025599">
    <property type="protein sequence ID" value="KAK3252150.1"/>
    <property type="molecule type" value="Genomic_DNA"/>
</dbReference>
<proteinExistence type="predicted"/>
<reference evidence="3 4" key="1">
    <citation type="journal article" date="2015" name="Genome Biol. Evol.">
        <title>Comparative Genomics of a Bacterivorous Green Alga Reveals Evolutionary Causalities and Consequences of Phago-Mixotrophic Mode of Nutrition.</title>
        <authorList>
            <person name="Burns J.A."/>
            <person name="Paasch A."/>
            <person name="Narechania A."/>
            <person name="Kim E."/>
        </authorList>
    </citation>
    <scope>NUCLEOTIDE SEQUENCE [LARGE SCALE GENOMIC DNA]</scope>
    <source>
        <strain evidence="3">PLY_AMNH</strain>
    </source>
</reference>
<comment type="caution">
    <text evidence="3">The sequence shown here is derived from an EMBL/GenBank/DDBJ whole genome shotgun (WGS) entry which is preliminary data.</text>
</comment>
<evidence type="ECO:0000256" key="1">
    <source>
        <dbReference type="SAM" id="MobiDB-lite"/>
    </source>
</evidence>
<dbReference type="Proteomes" id="UP001190700">
    <property type="component" value="Unassembled WGS sequence"/>
</dbReference>
<accession>A0AAE0FLQ5</accession>
<sequence>MNLPLSEVAASDSTLEEHSPDDVRQDSSVTDIPWVPKFPERPAVERSAGDADAGALPCSDQDELHTAGNRAFVGDGTFRGDGGEALQRLWELWDWKPMRVPCPGRYRVLRGTGIHTRPEQVLSEIDAADTTVHLHHVQPVRVDAAASSDERDGVAVAHLPGGGGLITFIKADGNFVHTFNTEQNLWRKLRCMGLEEAQREMEARRF</sequence>
<keyword evidence="4" id="KW-1185">Reference proteome</keyword>
<protein>
    <submittedName>
        <fullName evidence="3">Uncharacterized protein</fullName>
    </submittedName>
</protein>
<reference evidence="3" key="2">
    <citation type="submission" date="2023-06" db="EMBL/GenBank/DDBJ databases">
        <title>Long-read-based genome assembly of the green algal bacterivore Cymbomonas tetramitiformis.</title>
        <authorList>
            <person name="Gyaltshen Y."/>
            <person name="Rozenberg A."/>
            <person name="Paasch A."/>
            <person name="Burns J.A."/>
            <person name="Warring S."/>
            <person name="Larson R."/>
            <person name="Maurer-Alcala X."/>
            <person name="Dacks J."/>
            <person name="Kim E."/>
        </authorList>
    </citation>
    <scope>NUCLEOTIDE SEQUENCE</scope>
    <source>
        <strain evidence="3">PLY_AMNH</strain>
    </source>
</reference>